<dbReference type="EMBL" id="KF901056">
    <property type="protein sequence ID" value="AIF16470.1"/>
    <property type="molecule type" value="Genomic_DNA"/>
</dbReference>
<reference evidence="2" key="1">
    <citation type="journal article" date="2014" name="Genome Biol. Evol.">
        <title>Pangenome evidence for extensive interdomain horizontal transfer affecting lineage core and shell genes in uncultured planktonic thaumarchaeota and euryarchaeota.</title>
        <authorList>
            <person name="Deschamps P."/>
            <person name="Zivanovic Y."/>
            <person name="Moreira D."/>
            <person name="Rodriguez-Valera F."/>
            <person name="Lopez-Garcia P."/>
        </authorList>
    </citation>
    <scope>NUCLEOTIDE SEQUENCE</scope>
</reference>
<dbReference type="InterPro" id="IPR018977">
    <property type="entry name" value="NurA_domain"/>
</dbReference>
<organism evidence="2">
    <name type="scientific">uncultured marine thaumarchaeote KM3_74_C10</name>
    <dbReference type="NCBI Taxonomy" id="1456270"/>
    <lineage>
        <taxon>Archaea</taxon>
        <taxon>Nitrososphaerota</taxon>
        <taxon>environmental samples</taxon>
    </lineage>
</organism>
<dbReference type="SMART" id="SM00933">
    <property type="entry name" value="NurA"/>
    <property type="match status" value="1"/>
</dbReference>
<dbReference type="AlphaFoldDB" id="A0A075HML7"/>
<proteinExistence type="predicted"/>
<name>A0A075HML7_9ARCH</name>
<evidence type="ECO:0000313" key="2">
    <source>
        <dbReference type="EMBL" id="AIF16470.1"/>
    </source>
</evidence>
<evidence type="ECO:0000259" key="1">
    <source>
        <dbReference type="SMART" id="SM00933"/>
    </source>
</evidence>
<protein>
    <recommendedName>
        <fullName evidence="1">NurA domain-containing protein</fullName>
    </recommendedName>
</protein>
<dbReference type="Pfam" id="PF09376">
    <property type="entry name" value="NurA"/>
    <property type="match status" value="1"/>
</dbReference>
<accession>A0A075HML7</accession>
<feature type="domain" description="NurA" evidence="1">
    <location>
        <begin position="84"/>
        <end position="318"/>
    </location>
</feature>
<sequence>MMLNNMNNDLNFLSSIQSVRGLPRAPLEKAAELLATTMACGIDRGRGKKVTLSDDSGIRFPIPSSLRLGFDEDIEPINGAWKTKLVVGLDSSCIRLAQADDGAFYSVKIAAIGACGSELSGYLVIGPLLMYIDETNAKTLIKETVAPGLPAAILVNNNNLLERLIRVISERVVTHALVSSLEESLILIDGCLRPSLMEPIVASISAISRTARERGNEIIGISKGTQIRILANYIDRLCSSSTAPSFVEIPKQKASLSQRITERIFAVRFSRAPIAFRVDIPFNAGRSERRILSEIVHNDDLSSGYPQTLRLAHHNSLFARSEIMSLRTCMRRDFGVKPQPSQPIRPTALGCLASIGHAGASA</sequence>